<evidence type="ECO:0000259" key="9">
    <source>
        <dbReference type="Pfam" id="PF01656"/>
    </source>
</evidence>
<evidence type="ECO:0000259" key="11">
    <source>
        <dbReference type="Pfam" id="PF13807"/>
    </source>
</evidence>
<evidence type="ECO:0000313" key="13">
    <source>
        <dbReference type="Proteomes" id="UP000326287"/>
    </source>
</evidence>
<keyword evidence="13" id="KW-1185">Reference proteome</keyword>
<evidence type="ECO:0000259" key="10">
    <source>
        <dbReference type="Pfam" id="PF02706"/>
    </source>
</evidence>
<keyword evidence="12" id="KW-0418">Kinase</keyword>
<dbReference type="EMBL" id="CP036422">
    <property type="protein sequence ID" value="QFU74608.1"/>
    <property type="molecule type" value="Genomic_DNA"/>
</dbReference>
<dbReference type="InterPro" id="IPR027417">
    <property type="entry name" value="P-loop_NTPase"/>
</dbReference>
<dbReference type="Pfam" id="PF13807">
    <property type="entry name" value="GNVR"/>
    <property type="match status" value="1"/>
</dbReference>
<dbReference type="PANTHER" id="PTHR32309:SF13">
    <property type="entry name" value="FERRIC ENTEROBACTIN TRANSPORT PROTEIN FEPE"/>
    <property type="match status" value="1"/>
</dbReference>
<dbReference type="PANTHER" id="PTHR32309">
    <property type="entry name" value="TYROSINE-PROTEIN KINASE"/>
    <property type="match status" value="1"/>
</dbReference>
<evidence type="ECO:0000256" key="4">
    <source>
        <dbReference type="ARBA" id="ARBA00022741"/>
    </source>
</evidence>
<keyword evidence="7" id="KW-0472">Membrane</keyword>
<dbReference type="InterPro" id="IPR032807">
    <property type="entry name" value="GNVR"/>
</dbReference>
<gene>
    <name evidence="12" type="ORF">EY643_02475</name>
</gene>
<dbReference type="CDD" id="cd05387">
    <property type="entry name" value="BY-kinase"/>
    <property type="match status" value="1"/>
</dbReference>
<dbReference type="InterPro" id="IPR005702">
    <property type="entry name" value="Wzc-like_C"/>
</dbReference>
<dbReference type="RefSeq" id="WP_152660720.1">
    <property type="nucleotide sequence ID" value="NZ_CP036422.1"/>
</dbReference>
<dbReference type="Proteomes" id="UP000326287">
    <property type="component" value="Chromosome"/>
</dbReference>
<name>A0A5P9NHX6_9GAMM</name>
<organism evidence="12 13">
    <name type="scientific">Halioglobus maricola</name>
    <dbReference type="NCBI Taxonomy" id="2601894"/>
    <lineage>
        <taxon>Bacteria</taxon>
        <taxon>Pseudomonadati</taxon>
        <taxon>Pseudomonadota</taxon>
        <taxon>Gammaproteobacteria</taxon>
        <taxon>Cellvibrionales</taxon>
        <taxon>Halieaceae</taxon>
        <taxon>Halioglobus</taxon>
    </lineage>
</organism>
<dbReference type="InterPro" id="IPR003856">
    <property type="entry name" value="LPS_length_determ_N"/>
</dbReference>
<sequence>MNGQQPQPVMPAQQADDDFIDLAKLLHALLRYKWGIIGLALLSALLTGLYVQTLEPTYRASASIVLEAQETQVVNVDNYNSYNYRNYDYFQTQFELLKSQDIAERVVRRLKLQDHPFFNPKEEKEPSFNVRAAITSLLPAREQAAPVQLSEAEKEELKIQGITAYVAGGLSVQPVDYSYIAYLTFESSDPKLAAQIVNTMAEEFIQANLEVRLEGTVQATGWLTERLDALQQNLSDSEQALHDFREREGLVQVQGTTNLGGNELQALSQRLEDARRVRIEAENIKDNVQGLPNASTDELMTVPAVLQHELIRELKRTQSQAERKVAELGKRYGAKHPKMIAARSDLDAANDDLAREVRKIVSGISREYELALRNEQQLQANWEARKEEMQDFNRVEFELTKLERVVETNRQLYDIFFSRIRNMSETGGFEKPHARLVDRALPPSAPFKPNKRLSVMLALVLGGMLGCGIAILLDLLDNTVKSPDDVADKLRVPLLGTLPKVDVAEGGYIEHIWQKQNSHFAESIRSLRTSILLANVDSPAQVIVVTSTLPGEGKSTISLNLGAAIGQMEHVLVIGADLRRPSLAAKCGLEPNHKGLSHFVSGTEELDDCIEYLEDIGIHVMPAGVIPPNPLEMISSKRFIDALQTLRTRFDRIVLDSAPVQAVSDALVLTSYADSAIYVVKADATAAAQAQRGLASMVGSNEPLAGVVLNQFEAKRAGRYFSKDRYYQYGEYY</sequence>
<keyword evidence="6" id="KW-1133">Transmembrane helix</keyword>
<dbReference type="Pfam" id="PF02706">
    <property type="entry name" value="Wzz"/>
    <property type="match status" value="1"/>
</dbReference>
<evidence type="ECO:0000256" key="5">
    <source>
        <dbReference type="ARBA" id="ARBA00022840"/>
    </source>
</evidence>
<keyword evidence="12" id="KW-0808">Transferase</keyword>
<reference evidence="12 13" key="1">
    <citation type="submission" date="2019-02" db="EMBL/GenBank/DDBJ databases">
        <authorList>
            <person name="Li S.-H."/>
        </authorList>
    </citation>
    <scope>NUCLEOTIDE SEQUENCE [LARGE SCALE GENOMIC DNA]</scope>
    <source>
        <strain evidence="12 13">IMCC14385</strain>
    </source>
</reference>
<evidence type="ECO:0000256" key="2">
    <source>
        <dbReference type="ARBA" id="ARBA00022475"/>
    </source>
</evidence>
<dbReference type="OrthoDB" id="9775724at2"/>
<keyword evidence="8" id="KW-0175">Coiled coil</keyword>
<dbReference type="Pfam" id="PF01656">
    <property type="entry name" value="CbiA"/>
    <property type="match status" value="1"/>
</dbReference>
<dbReference type="NCBIfam" id="TIGR01007">
    <property type="entry name" value="eps_fam"/>
    <property type="match status" value="1"/>
</dbReference>
<feature type="domain" description="Polysaccharide chain length determinant N-terminal" evidence="10">
    <location>
        <begin position="19"/>
        <end position="109"/>
    </location>
</feature>
<accession>A0A5P9NHX6</accession>
<dbReference type="KEGG" id="halc:EY643_02475"/>
<dbReference type="InterPro" id="IPR002586">
    <property type="entry name" value="CobQ/CobB/MinD/ParA_Nub-bd_dom"/>
</dbReference>
<dbReference type="InterPro" id="IPR050445">
    <property type="entry name" value="Bact_polysacc_biosynth/exp"/>
</dbReference>
<comment type="subcellular location">
    <subcellularLocation>
        <location evidence="1">Cell membrane</location>
        <topology evidence="1">Multi-pass membrane protein</topology>
    </subcellularLocation>
</comment>
<dbReference type="SUPFAM" id="SSF52540">
    <property type="entry name" value="P-loop containing nucleoside triphosphate hydrolases"/>
    <property type="match status" value="1"/>
</dbReference>
<evidence type="ECO:0000256" key="7">
    <source>
        <dbReference type="ARBA" id="ARBA00023136"/>
    </source>
</evidence>
<proteinExistence type="predicted"/>
<dbReference type="EC" id="2.7.10.2" evidence="12"/>
<dbReference type="GO" id="GO:0005886">
    <property type="term" value="C:plasma membrane"/>
    <property type="evidence" value="ECO:0007669"/>
    <property type="project" value="UniProtKB-SubCell"/>
</dbReference>
<keyword evidence="5" id="KW-0067">ATP-binding</keyword>
<evidence type="ECO:0000256" key="1">
    <source>
        <dbReference type="ARBA" id="ARBA00004651"/>
    </source>
</evidence>
<keyword evidence="2" id="KW-1003">Cell membrane</keyword>
<dbReference type="Gene3D" id="3.40.50.300">
    <property type="entry name" value="P-loop containing nucleotide triphosphate hydrolases"/>
    <property type="match status" value="1"/>
</dbReference>
<dbReference type="GO" id="GO:0004715">
    <property type="term" value="F:non-membrane spanning protein tyrosine kinase activity"/>
    <property type="evidence" value="ECO:0007669"/>
    <property type="project" value="UniProtKB-EC"/>
</dbReference>
<evidence type="ECO:0000256" key="6">
    <source>
        <dbReference type="ARBA" id="ARBA00022989"/>
    </source>
</evidence>
<keyword evidence="4" id="KW-0547">Nucleotide-binding</keyword>
<dbReference type="AlphaFoldDB" id="A0A5P9NHX6"/>
<evidence type="ECO:0000313" key="12">
    <source>
        <dbReference type="EMBL" id="QFU74608.1"/>
    </source>
</evidence>
<feature type="domain" description="Tyrosine-protein kinase G-rich" evidence="11">
    <location>
        <begin position="399"/>
        <end position="472"/>
    </location>
</feature>
<feature type="coiled-coil region" evidence="8">
    <location>
        <begin position="227"/>
        <end position="284"/>
    </location>
</feature>
<keyword evidence="3" id="KW-0812">Transmembrane</keyword>
<feature type="domain" description="CobQ/CobB/MinD/ParA nucleotide binding" evidence="9">
    <location>
        <begin position="543"/>
        <end position="719"/>
    </location>
</feature>
<protein>
    <submittedName>
        <fullName evidence="12">Polysaccharide biosynthesis tyrosine autokinase</fullName>
        <ecNumber evidence="12">2.7.10.2</ecNumber>
    </submittedName>
</protein>
<evidence type="ECO:0000256" key="8">
    <source>
        <dbReference type="SAM" id="Coils"/>
    </source>
</evidence>
<dbReference type="GO" id="GO:0005524">
    <property type="term" value="F:ATP binding"/>
    <property type="evidence" value="ECO:0007669"/>
    <property type="project" value="UniProtKB-KW"/>
</dbReference>
<evidence type="ECO:0000256" key="3">
    <source>
        <dbReference type="ARBA" id="ARBA00022692"/>
    </source>
</evidence>